<evidence type="ECO:0000256" key="9">
    <source>
        <dbReference type="ARBA" id="ARBA00023136"/>
    </source>
</evidence>
<keyword evidence="17" id="KW-1185">Reference proteome</keyword>
<evidence type="ECO:0000259" key="14">
    <source>
        <dbReference type="Pfam" id="PF00593"/>
    </source>
</evidence>
<keyword evidence="6" id="KW-0408">Iron</keyword>
<feature type="chain" id="PRO_5012775342" evidence="13">
    <location>
        <begin position="27"/>
        <end position="758"/>
    </location>
</feature>
<evidence type="ECO:0000256" key="6">
    <source>
        <dbReference type="ARBA" id="ARBA00023004"/>
    </source>
</evidence>
<protein>
    <submittedName>
        <fullName evidence="16">Iron complex outermembrane recepter protein</fullName>
    </submittedName>
</protein>
<evidence type="ECO:0000256" key="4">
    <source>
        <dbReference type="ARBA" id="ARBA00022496"/>
    </source>
</evidence>
<dbReference type="CDD" id="cd01347">
    <property type="entry name" value="ligand_gated_channel"/>
    <property type="match status" value="1"/>
</dbReference>
<evidence type="ECO:0000256" key="5">
    <source>
        <dbReference type="ARBA" id="ARBA00022692"/>
    </source>
</evidence>
<keyword evidence="5 11" id="KW-0812">Transmembrane</keyword>
<name>A0A1T5CWP5_9SPHN</name>
<dbReference type="PANTHER" id="PTHR32552">
    <property type="entry name" value="FERRICHROME IRON RECEPTOR-RELATED"/>
    <property type="match status" value="1"/>
</dbReference>
<dbReference type="InterPro" id="IPR006311">
    <property type="entry name" value="TAT_signal"/>
</dbReference>
<dbReference type="PROSITE" id="PS52016">
    <property type="entry name" value="TONB_DEPENDENT_REC_3"/>
    <property type="match status" value="1"/>
</dbReference>
<proteinExistence type="inferred from homology"/>
<evidence type="ECO:0000256" key="13">
    <source>
        <dbReference type="SAM" id="SignalP"/>
    </source>
</evidence>
<dbReference type="GO" id="GO:0006826">
    <property type="term" value="P:iron ion transport"/>
    <property type="evidence" value="ECO:0007669"/>
    <property type="project" value="UniProtKB-KW"/>
</dbReference>
<dbReference type="RefSeq" id="WP_079648259.1">
    <property type="nucleotide sequence ID" value="NZ_FUYM01000004.1"/>
</dbReference>
<dbReference type="InterPro" id="IPR039426">
    <property type="entry name" value="TonB-dep_rcpt-like"/>
</dbReference>
<dbReference type="Gene3D" id="2.40.170.20">
    <property type="entry name" value="TonB-dependent receptor, beta-barrel domain"/>
    <property type="match status" value="1"/>
</dbReference>
<keyword evidence="4" id="KW-0410">Iron transport</keyword>
<dbReference type="Pfam" id="PF07715">
    <property type="entry name" value="Plug"/>
    <property type="match status" value="1"/>
</dbReference>
<evidence type="ECO:0000256" key="12">
    <source>
        <dbReference type="RuleBase" id="RU003357"/>
    </source>
</evidence>
<dbReference type="PROSITE" id="PS51318">
    <property type="entry name" value="TAT"/>
    <property type="match status" value="1"/>
</dbReference>
<evidence type="ECO:0000256" key="3">
    <source>
        <dbReference type="ARBA" id="ARBA00022452"/>
    </source>
</evidence>
<evidence type="ECO:0000313" key="17">
    <source>
        <dbReference type="Proteomes" id="UP000189818"/>
    </source>
</evidence>
<evidence type="ECO:0000313" key="16">
    <source>
        <dbReference type="EMBL" id="SKB63872.1"/>
    </source>
</evidence>
<comment type="similarity">
    <text evidence="11 12">Belongs to the TonB-dependent receptor family.</text>
</comment>
<sequence length="758" mass="80877">MTSIRALLHASALSASLLVAAGAVQAQQAAPAATADDAGTTGLQDIIVTAERRSSSAQRTPVAVTALSADTLVAAQVRTLTDMQQLVPAFKMGENDGYAQLTIRGIGSSGFVPTAEGAVAVNLNDVYVSRPIAQLAGMYDIASVEVLKGPQGTLYGRNATAGSVNMSTARPTNEWSGFGRVLVGNYRALNVEGAVGGALVEDRILVRVAGFMDKHDGYGKNLVTGNDVSDKDAWGVRATVVVKPTENLTGTLIYEHYKQSDNGAALHYFGAAGLTGLPGALGTPPVFQQLGGYAASDVQDIAAPRDSKFRLRIDAVTGILEWNLGDFQLKSITGYRDQNSLTITPLGGGSTVDAFFIAGEPAHQFSQEVQLNYTSDRLKATAGLFYFREKDASIPGSSPFPRSVLNAFFGVPDDGTPDYLVDFVEVGGTIKTRAKAAFAQATYEVVDNLSLTAGIRVSNERKQAFLINGFSLTQPYIANSPTTNDTPLPPVTVQPRVSFNSTTPRLGIQYQVDPRTMIYASYSKGFKSGGYDVTTVAPAFEPEKLTAYEVGIKTTLANNRLRFNAAGFYYDYTNLQVLQVVGPAVVTTNAATARVYGVEAQIDAIVSDQFKLEASGSYLNTKYKNYVGPDGARPLLATVDFSGNHLNNAPEFQAYLAGTYTWELGDGEIAARVDGEYSTRYYFTPANLKLLSQKPFAKVNASLTYKAPSNWQVTAFVKNITDIDTKTSGVVNTPILGTPAQGAVAPPRTFGLEARYSF</sequence>
<dbReference type="InterPro" id="IPR036942">
    <property type="entry name" value="Beta-barrel_TonB_sf"/>
</dbReference>
<reference evidence="17" key="1">
    <citation type="submission" date="2017-02" db="EMBL/GenBank/DDBJ databases">
        <authorList>
            <person name="Varghese N."/>
            <person name="Submissions S."/>
        </authorList>
    </citation>
    <scope>NUCLEOTIDE SEQUENCE [LARGE SCALE GENOMIC DNA]</scope>
    <source>
        <strain evidence="17">UM2</strain>
    </source>
</reference>
<evidence type="ECO:0000256" key="2">
    <source>
        <dbReference type="ARBA" id="ARBA00022448"/>
    </source>
</evidence>
<evidence type="ECO:0000256" key="11">
    <source>
        <dbReference type="PROSITE-ProRule" id="PRU01360"/>
    </source>
</evidence>
<keyword evidence="10 11" id="KW-0998">Cell outer membrane</keyword>
<accession>A0A1T5CWP5</accession>
<evidence type="ECO:0000256" key="8">
    <source>
        <dbReference type="ARBA" id="ARBA00023077"/>
    </source>
</evidence>
<evidence type="ECO:0000256" key="7">
    <source>
        <dbReference type="ARBA" id="ARBA00023065"/>
    </source>
</evidence>
<dbReference type="PANTHER" id="PTHR32552:SF81">
    <property type="entry name" value="TONB-DEPENDENT OUTER MEMBRANE RECEPTOR"/>
    <property type="match status" value="1"/>
</dbReference>
<keyword evidence="13" id="KW-0732">Signal</keyword>
<keyword evidence="9 11" id="KW-0472">Membrane</keyword>
<dbReference type="Pfam" id="PF00593">
    <property type="entry name" value="TonB_dep_Rec_b-barrel"/>
    <property type="match status" value="1"/>
</dbReference>
<gene>
    <name evidence="16" type="ORF">SAMN06295920_104372</name>
</gene>
<dbReference type="EMBL" id="FUYM01000004">
    <property type="protein sequence ID" value="SKB63872.1"/>
    <property type="molecule type" value="Genomic_DNA"/>
</dbReference>
<feature type="signal peptide" evidence="13">
    <location>
        <begin position="1"/>
        <end position="26"/>
    </location>
</feature>
<keyword evidence="8 12" id="KW-0798">TonB box</keyword>
<dbReference type="GO" id="GO:0009279">
    <property type="term" value="C:cell outer membrane"/>
    <property type="evidence" value="ECO:0007669"/>
    <property type="project" value="UniProtKB-SubCell"/>
</dbReference>
<evidence type="ECO:0000256" key="10">
    <source>
        <dbReference type="ARBA" id="ARBA00023237"/>
    </source>
</evidence>
<organism evidence="16 17">
    <name type="scientific">Rhizorhabdus histidinilytica</name>
    <dbReference type="NCBI Taxonomy" id="439228"/>
    <lineage>
        <taxon>Bacteria</taxon>
        <taxon>Pseudomonadati</taxon>
        <taxon>Pseudomonadota</taxon>
        <taxon>Alphaproteobacteria</taxon>
        <taxon>Sphingomonadales</taxon>
        <taxon>Sphingomonadaceae</taxon>
        <taxon>Rhizorhabdus</taxon>
    </lineage>
</organism>
<dbReference type="AlphaFoldDB" id="A0A1T5CWP5"/>
<keyword evidence="3 11" id="KW-1134">Transmembrane beta strand</keyword>
<evidence type="ECO:0000256" key="1">
    <source>
        <dbReference type="ARBA" id="ARBA00004571"/>
    </source>
</evidence>
<keyword evidence="7" id="KW-0406">Ion transport</keyword>
<evidence type="ECO:0000259" key="15">
    <source>
        <dbReference type="Pfam" id="PF07715"/>
    </source>
</evidence>
<feature type="domain" description="TonB-dependent receptor plug" evidence="15">
    <location>
        <begin position="57"/>
        <end position="162"/>
    </location>
</feature>
<keyword evidence="2 11" id="KW-0813">Transport</keyword>
<dbReference type="SUPFAM" id="SSF56935">
    <property type="entry name" value="Porins"/>
    <property type="match status" value="1"/>
</dbReference>
<dbReference type="STRING" id="439228.SAMN06295920_104372"/>
<dbReference type="InterPro" id="IPR000531">
    <property type="entry name" value="Beta-barrel_TonB"/>
</dbReference>
<dbReference type="Proteomes" id="UP000189818">
    <property type="component" value="Unassembled WGS sequence"/>
</dbReference>
<dbReference type="InterPro" id="IPR012910">
    <property type="entry name" value="Plug_dom"/>
</dbReference>
<comment type="subcellular location">
    <subcellularLocation>
        <location evidence="1 11">Cell outer membrane</location>
        <topology evidence="1 11">Multi-pass membrane protein</topology>
    </subcellularLocation>
</comment>
<dbReference type="OrthoDB" id="7208812at2"/>
<feature type="domain" description="TonB-dependent receptor-like beta-barrel" evidence="14">
    <location>
        <begin position="303"/>
        <end position="720"/>
    </location>
</feature>